<organism evidence="1 2">
    <name type="scientific">Cylindrobasidium torrendii FP15055 ss-10</name>
    <dbReference type="NCBI Taxonomy" id="1314674"/>
    <lineage>
        <taxon>Eukaryota</taxon>
        <taxon>Fungi</taxon>
        <taxon>Dikarya</taxon>
        <taxon>Basidiomycota</taxon>
        <taxon>Agaricomycotina</taxon>
        <taxon>Agaricomycetes</taxon>
        <taxon>Agaricomycetidae</taxon>
        <taxon>Agaricales</taxon>
        <taxon>Marasmiineae</taxon>
        <taxon>Physalacriaceae</taxon>
        <taxon>Cylindrobasidium</taxon>
    </lineage>
</organism>
<evidence type="ECO:0000313" key="1">
    <source>
        <dbReference type="EMBL" id="KIY62093.1"/>
    </source>
</evidence>
<dbReference type="STRING" id="1314674.A0A0D7AUN1"/>
<name>A0A0D7AUN1_9AGAR</name>
<reference evidence="1 2" key="1">
    <citation type="journal article" date="2015" name="Fungal Genet. Biol.">
        <title>Evolution of novel wood decay mechanisms in Agaricales revealed by the genome sequences of Fistulina hepatica and Cylindrobasidium torrendii.</title>
        <authorList>
            <person name="Floudas D."/>
            <person name="Held B.W."/>
            <person name="Riley R."/>
            <person name="Nagy L.G."/>
            <person name="Koehler G."/>
            <person name="Ransdell A.S."/>
            <person name="Younus H."/>
            <person name="Chow J."/>
            <person name="Chiniquy J."/>
            <person name="Lipzen A."/>
            <person name="Tritt A."/>
            <person name="Sun H."/>
            <person name="Haridas S."/>
            <person name="LaButti K."/>
            <person name="Ohm R.A."/>
            <person name="Kues U."/>
            <person name="Blanchette R.A."/>
            <person name="Grigoriev I.V."/>
            <person name="Minto R.E."/>
            <person name="Hibbett D.S."/>
        </authorList>
    </citation>
    <scope>NUCLEOTIDE SEQUENCE [LARGE SCALE GENOMIC DNA]</scope>
    <source>
        <strain evidence="1 2">FP15055 ss-10</strain>
    </source>
</reference>
<dbReference type="OrthoDB" id="3068303at2759"/>
<keyword evidence="2" id="KW-1185">Reference proteome</keyword>
<accession>A0A0D7AUN1</accession>
<dbReference type="AlphaFoldDB" id="A0A0D7AUN1"/>
<evidence type="ECO:0000313" key="2">
    <source>
        <dbReference type="Proteomes" id="UP000054007"/>
    </source>
</evidence>
<feature type="non-terminal residue" evidence="1">
    <location>
        <position position="1"/>
    </location>
</feature>
<gene>
    <name evidence="1" type="ORF">CYLTODRAFT_335515</name>
</gene>
<dbReference type="Proteomes" id="UP000054007">
    <property type="component" value="Unassembled WGS sequence"/>
</dbReference>
<dbReference type="EMBL" id="KN880825">
    <property type="protein sequence ID" value="KIY62093.1"/>
    <property type="molecule type" value="Genomic_DNA"/>
</dbReference>
<feature type="non-terminal residue" evidence="1">
    <location>
        <position position="266"/>
    </location>
</feature>
<proteinExistence type="predicted"/>
<sequence>PAGMAALGTRALHIQVRVNRPDSMPLVGRLDSCADITLISDEYCRAQVNFPKPRAGMKMRLIHLTGDAMVLGYVQVPIYVQTSAGQTLVFHTEAYVVKGMKVPLLLGEDFQTMYLLGVDRYKNGAHEVRVGCTGHRIPASASTQVDLNFVIRRAFRVQSFVRRKAALRAKKQYQREREADKSQVDMEKRCYVRAAHTYTLKPHSVHRIELRGDFEGRELWIVDKVVLEQSDGGVLSAPLTWVSSKNPYIPLANTTESPRLITEGEV</sequence>
<protein>
    <submittedName>
        <fullName evidence="1">Uncharacterized protein</fullName>
    </submittedName>
</protein>